<dbReference type="OrthoDB" id="509089at2759"/>
<keyword evidence="7" id="KW-1185">Reference proteome</keyword>
<reference evidence="6" key="2">
    <citation type="submission" date="2020-11" db="EMBL/GenBank/DDBJ databases">
        <authorList>
            <person name="Cecchin M."/>
            <person name="Marcolungo L."/>
            <person name="Rossato M."/>
            <person name="Girolomoni L."/>
            <person name="Cosentino E."/>
            <person name="Cuine S."/>
            <person name="Li-Beisson Y."/>
            <person name="Delledonne M."/>
            <person name="Ballottari M."/>
        </authorList>
    </citation>
    <scope>NUCLEOTIDE SEQUENCE</scope>
    <source>
        <strain evidence="6">211/11P</strain>
        <tissue evidence="6">Whole cell</tissue>
    </source>
</reference>
<dbReference type="InterPro" id="IPR024861">
    <property type="entry name" value="Donson"/>
</dbReference>
<evidence type="ECO:0000313" key="7">
    <source>
        <dbReference type="Proteomes" id="UP001055712"/>
    </source>
</evidence>
<gene>
    <name evidence="6" type="ORF">D9Q98_005507</name>
</gene>
<reference evidence="6" key="1">
    <citation type="journal article" date="2019" name="Plant J.">
        <title>Chlorella vulgaris genome assembly and annotation reveals the molecular basis for metabolic acclimation to high light conditions.</title>
        <authorList>
            <person name="Cecchin M."/>
            <person name="Marcolungo L."/>
            <person name="Rossato M."/>
            <person name="Girolomoni L."/>
            <person name="Cosentino E."/>
            <person name="Cuine S."/>
            <person name="Li-Beisson Y."/>
            <person name="Delledonne M."/>
            <person name="Ballottari M."/>
        </authorList>
    </citation>
    <scope>NUCLEOTIDE SEQUENCE</scope>
    <source>
        <strain evidence="6">211/11P</strain>
    </source>
</reference>
<keyword evidence="3" id="KW-0539">Nucleus</keyword>
<dbReference type="PANTHER" id="PTHR12972">
    <property type="entry name" value="DOWNSTREAM NEIGHBOR OF SON"/>
    <property type="match status" value="1"/>
</dbReference>
<accession>A0A9D4YVX5</accession>
<dbReference type="GO" id="GO:0033260">
    <property type="term" value="P:nuclear DNA replication"/>
    <property type="evidence" value="ECO:0007669"/>
    <property type="project" value="TreeGrafter"/>
</dbReference>
<evidence type="ECO:0000256" key="3">
    <source>
        <dbReference type="ARBA" id="ARBA00023242"/>
    </source>
</evidence>
<comment type="similarity">
    <text evidence="4">Belongs to the DONSON family.</text>
</comment>
<dbReference type="PANTHER" id="PTHR12972:SF0">
    <property type="entry name" value="PROTEIN DOWNSTREAM NEIGHBOR OF SON"/>
    <property type="match status" value="1"/>
</dbReference>
<evidence type="ECO:0000256" key="1">
    <source>
        <dbReference type="ARBA" id="ARBA00004123"/>
    </source>
</evidence>
<protein>
    <submittedName>
        <fullName evidence="6">Uncharacterized protein</fullName>
    </submittedName>
</protein>
<dbReference type="Proteomes" id="UP001055712">
    <property type="component" value="Unassembled WGS sequence"/>
</dbReference>
<comment type="caution">
    <text evidence="6">The sequence shown here is derived from an EMBL/GenBank/DDBJ whole genome shotgun (WGS) entry which is preliminary data.</text>
</comment>
<evidence type="ECO:0000256" key="5">
    <source>
        <dbReference type="SAM" id="MobiDB-lite"/>
    </source>
</evidence>
<feature type="compositionally biased region" description="Basic and acidic residues" evidence="5">
    <location>
        <begin position="10"/>
        <end position="24"/>
    </location>
</feature>
<keyword evidence="2" id="KW-0217">Developmental protein</keyword>
<feature type="region of interest" description="Disordered" evidence="5">
    <location>
        <begin position="1"/>
        <end position="80"/>
    </location>
</feature>
<dbReference type="GO" id="GO:0005634">
    <property type="term" value="C:nucleus"/>
    <property type="evidence" value="ECO:0007669"/>
    <property type="project" value="UniProtKB-SubCell"/>
</dbReference>
<dbReference type="EMBL" id="SIDB01000008">
    <property type="protein sequence ID" value="KAI3429412.1"/>
    <property type="molecule type" value="Genomic_DNA"/>
</dbReference>
<comment type="subcellular location">
    <subcellularLocation>
        <location evidence="1">Nucleus</location>
    </subcellularLocation>
</comment>
<proteinExistence type="inferred from homology"/>
<evidence type="ECO:0000256" key="4">
    <source>
        <dbReference type="ARBA" id="ARBA00025806"/>
    </source>
</evidence>
<sequence length="560" mass="59549">MKATYATVKSDAEYQKRKTVDSHLAKQPPAAKRARADENARERTSALIEELLERETRQLGGNQQPPPPQQAGPTDFSGLFPKLAGGAAQAGLALQPQRAARTFEDLASQRPTRQVLGSLLPESDYLPAPLPVLHSDATSHAGAAAAVGSRDRQLAPSEAAPLDWSLKTTVRFTSPLPFTIAEEAAFLSSSDSVQAQRAFSSSEGVPSLSMQQRYLAALHSWQFPANPWHGPTTGAAKLRAPPPEVLQRRLDWQTAFASLYDTLRCGACDAFYYISPEGTKKPFAAFFGAAGVGGRPRIHALLTRSTSGLRALLGGGMALGFAAPLLPSEADRRAAALDQAAVPMDGSQSLLVFEGAVRVHGLFDFLLNDSFTSHGEDCDVPVLQSPSQFAHAALSASQPRLLGVSDSNQPGQAQHRLELRGAALPPWVLDRLAAVLLVTQSGDFSMACDTHQLTLALNWCPSSTSNDGQPAAAALGGCGGRQGSRRPALTGFGGMDGASDALQPLTEYEARQRGCWDAEEARRWRSVAPGLSCNVLRELLCEAGVFTGKLSAKSAERIVV</sequence>
<dbReference type="AlphaFoldDB" id="A0A9D4YVX5"/>
<name>A0A9D4YVX5_CHLVU</name>
<evidence type="ECO:0000256" key="2">
    <source>
        <dbReference type="ARBA" id="ARBA00022473"/>
    </source>
</evidence>
<feature type="compositionally biased region" description="Basic and acidic residues" evidence="5">
    <location>
        <begin position="34"/>
        <end position="44"/>
    </location>
</feature>
<evidence type="ECO:0000313" key="6">
    <source>
        <dbReference type="EMBL" id="KAI3429412.1"/>
    </source>
</evidence>
<organism evidence="6 7">
    <name type="scientific">Chlorella vulgaris</name>
    <name type="common">Green alga</name>
    <dbReference type="NCBI Taxonomy" id="3077"/>
    <lineage>
        <taxon>Eukaryota</taxon>
        <taxon>Viridiplantae</taxon>
        <taxon>Chlorophyta</taxon>
        <taxon>core chlorophytes</taxon>
        <taxon>Trebouxiophyceae</taxon>
        <taxon>Chlorellales</taxon>
        <taxon>Chlorellaceae</taxon>
        <taxon>Chlorella clade</taxon>
        <taxon>Chlorella</taxon>
    </lineage>
</organism>